<dbReference type="OrthoDB" id="5419608at2759"/>
<accession>A0A0G2J2N2</accession>
<dbReference type="AlphaFoldDB" id="A0A0G2J2N2"/>
<organism evidence="1 2">
    <name type="scientific">[Emmonsia] crescens</name>
    <dbReference type="NCBI Taxonomy" id="73230"/>
    <lineage>
        <taxon>Eukaryota</taxon>
        <taxon>Fungi</taxon>
        <taxon>Dikarya</taxon>
        <taxon>Ascomycota</taxon>
        <taxon>Pezizomycotina</taxon>
        <taxon>Eurotiomycetes</taxon>
        <taxon>Eurotiomycetidae</taxon>
        <taxon>Onygenales</taxon>
        <taxon>Ajellomycetaceae</taxon>
        <taxon>Emergomyces</taxon>
    </lineage>
</organism>
<protein>
    <submittedName>
        <fullName evidence="1">Uncharacterized protein</fullName>
    </submittedName>
</protein>
<gene>
    <name evidence="1" type="ORF">EMCG_09765</name>
</gene>
<name>A0A0G2J2N2_9EURO</name>
<comment type="caution">
    <text evidence="1">The sequence shown here is derived from an EMBL/GenBank/DDBJ whole genome shotgun (WGS) entry which is preliminary data.</text>
</comment>
<reference evidence="2" key="1">
    <citation type="journal article" date="2015" name="PLoS Genet.">
        <title>The dynamic genome and transcriptome of the human fungal pathogen Blastomyces and close relative Emmonsia.</title>
        <authorList>
            <person name="Munoz J.F."/>
            <person name="Gauthier G.M."/>
            <person name="Desjardins C.A."/>
            <person name="Gallo J.E."/>
            <person name="Holder J."/>
            <person name="Sullivan T.D."/>
            <person name="Marty A.J."/>
            <person name="Carmen J.C."/>
            <person name="Chen Z."/>
            <person name="Ding L."/>
            <person name="Gujja S."/>
            <person name="Magrini V."/>
            <person name="Misas E."/>
            <person name="Mitreva M."/>
            <person name="Priest M."/>
            <person name="Saif S."/>
            <person name="Whiston E.A."/>
            <person name="Young S."/>
            <person name="Zeng Q."/>
            <person name="Goldman W.E."/>
            <person name="Mardis E.R."/>
            <person name="Taylor J.W."/>
            <person name="McEwen J.G."/>
            <person name="Clay O.K."/>
            <person name="Klein B.S."/>
            <person name="Cuomo C.A."/>
        </authorList>
    </citation>
    <scope>NUCLEOTIDE SEQUENCE [LARGE SCALE GENOMIC DNA]</scope>
    <source>
        <strain evidence="2">UAMH 3008</strain>
    </source>
</reference>
<evidence type="ECO:0000313" key="1">
    <source>
        <dbReference type="EMBL" id="KKZ64254.1"/>
    </source>
</evidence>
<evidence type="ECO:0000313" key="2">
    <source>
        <dbReference type="Proteomes" id="UP000034164"/>
    </source>
</evidence>
<sequence>MAVLDPTLAYKSNLDCLQESYKESKLQLSGRIGSVTQSAKIEWPSILAQINEPPESLIQLFVSVIPQTAFRSLLDPEGRRVIASEPKTGHTLDWFNNLSSSA</sequence>
<dbReference type="VEuPathDB" id="FungiDB:EMCG_09765"/>
<dbReference type="Proteomes" id="UP000034164">
    <property type="component" value="Unassembled WGS sequence"/>
</dbReference>
<dbReference type="EMBL" id="LCZI01000817">
    <property type="protein sequence ID" value="KKZ64254.1"/>
    <property type="molecule type" value="Genomic_DNA"/>
</dbReference>
<proteinExistence type="predicted"/>